<evidence type="ECO:0000313" key="2">
    <source>
        <dbReference type="Proteomes" id="UP000700596"/>
    </source>
</evidence>
<dbReference type="AlphaFoldDB" id="A0A9P9EEL8"/>
<proteinExistence type="predicted"/>
<dbReference type="Proteomes" id="UP000700596">
    <property type="component" value="Unassembled WGS sequence"/>
</dbReference>
<protein>
    <submittedName>
        <fullName evidence="1">Uncharacterized protein</fullName>
    </submittedName>
</protein>
<keyword evidence="2" id="KW-1185">Reference proteome</keyword>
<accession>A0A9P9EEL8</accession>
<gene>
    <name evidence="1" type="ORF">B0J11DRAFT_519103</name>
</gene>
<sequence length="83" mass="8581">MVTMLARQAAEAIVWGVALLYTVYRSQGMWAPLSGFSTMLGRTHGGGGVKSGLWGGGQGMEQGVVVMVINGGGGGEEKKGEHE</sequence>
<name>A0A9P9EEL8_9PLEO</name>
<evidence type="ECO:0000313" key="1">
    <source>
        <dbReference type="EMBL" id="KAH7135734.1"/>
    </source>
</evidence>
<organism evidence="1 2">
    <name type="scientific">Dendryphion nanum</name>
    <dbReference type="NCBI Taxonomy" id="256645"/>
    <lineage>
        <taxon>Eukaryota</taxon>
        <taxon>Fungi</taxon>
        <taxon>Dikarya</taxon>
        <taxon>Ascomycota</taxon>
        <taxon>Pezizomycotina</taxon>
        <taxon>Dothideomycetes</taxon>
        <taxon>Pleosporomycetidae</taxon>
        <taxon>Pleosporales</taxon>
        <taxon>Torulaceae</taxon>
        <taxon>Dendryphion</taxon>
    </lineage>
</organism>
<dbReference type="EMBL" id="JAGMWT010000002">
    <property type="protein sequence ID" value="KAH7135734.1"/>
    <property type="molecule type" value="Genomic_DNA"/>
</dbReference>
<reference evidence="1" key="1">
    <citation type="journal article" date="2021" name="Nat. Commun.">
        <title>Genetic determinants of endophytism in the Arabidopsis root mycobiome.</title>
        <authorList>
            <person name="Mesny F."/>
            <person name="Miyauchi S."/>
            <person name="Thiergart T."/>
            <person name="Pickel B."/>
            <person name="Atanasova L."/>
            <person name="Karlsson M."/>
            <person name="Huettel B."/>
            <person name="Barry K.W."/>
            <person name="Haridas S."/>
            <person name="Chen C."/>
            <person name="Bauer D."/>
            <person name="Andreopoulos W."/>
            <person name="Pangilinan J."/>
            <person name="LaButti K."/>
            <person name="Riley R."/>
            <person name="Lipzen A."/>
            <person name="Clum A."/>
            <person name="Drula E."/>
            <person name="Henrissat B."/>
            <person name="Kohler A."/>
            <person name="Grigoriev I.V."/>
            <person name="Martin F.M."/>
            <person name="Hacquard S."/>
        </authorList>
    </citation>
    <scope>NUCLEOTIDE SEQUENCE</scope>
    <source>
        <strain evidence="1">MPI-CAGE-CH-0243</strain>
    </source>
</reference>
<comment type="caution">
    <text evidence="1">The sequence shown here is derived from an EMBL/GenBank/DDBJ whole genome shotgun (WGS) entry which is preliminary data.</text>
</comment>